<evidence type="ECO:0000313" key="1">
    <source>
        <dbReference type="EMBL" id="BAO04792.1"/>
    </source>
</evidence>
<organism evidence="1">
    <name type="scientific">Clostridium botulinum B str. Osaka05</name>
    <dbReference type="NCBI Taxonomy" id="1407017"/>
    <lineage>
        <taxon>Bacteria</taxon>
        <taxon>Bacillati</taxon>
        <taxon>Bacillota</taxon>
        <taxon>Clostridia</taxon>
        <taxon>Eubacteriales</taxon>
        <taxon>Clostridiaceae</taxon>
        <taxon>Clostridium</taxon>
    </lineage>
</organism>
<name>A0A060N4S5_CLOBO</name>
<dbReference type="RefSeq" id="WP_154219135.1">
    <property type="nucleotide sequence ID" value="NZ_BA000058.1"/>
</dbReference>
<accession>A0A060N4S5</accession>
<dbReference type="HOGENOM" id="CLU_3151168_0_0_9"/>
<proteinExistence type="predicted"/>
<gene>
    <name evidence="1" type="ORF">CBO05P1_073</name>
</gene>
<dbReference type="AlphaFoldDB" id="A0A060N4S5"/>
<sequence length="48" mass="5642">MKSISIVDCAEEQFGNDEDKHLINNSFIIDNETQKYLTISEIKNYNYL</sequence>
<protein>
    <submittedName>
        <fullName evidence="1">Uncharacterized protein</fullName>
    </submittedName>
</protein>
<reference evidence="1" key="1">
    <citation type="submission" date="2013-10" db="EMBL/GenBank/DDBJ databases">
        <title>Draft genome sequence of Clostridium botulinum type B strain Osaka05.</title>
        <authorList>
            <person name="Sakaguchi Y."/>
            <person name="Hosomi K."/>
            <person name="Uchiyama J."/>
            <person name="Ogura Y."/>
            <person name="Sakaguchi M."/>
            <person name="Kohda T."/>
            <person name="Mukamoto M."/>
            <person name="Misawa N."/>
            <person name="Matsuzaki S."/>
            <person name="Hayashi T."/>
            <person name="Kozaki S."/>
        </authorList>
    </citation>
    <scope>NUCLEOTIDE SEQUENCE</scope>
    <source>
        <strain evidence="1">Osaka05</strain>
    </source>
</reference>
<dbReference type="Proteomes" id="UP000054164">
    <property type="component" value="Unassembled WGS sequence"/>
</dbReference>
<dbReference type="EMBL" id="BA000058">
    <property type="protein sequence ID" value="BAO04792.1"/>
    <property type="molecule type" value="Genomic_DNA"/>
</dbReference>